<sequence length="135" mass="15919">MALRSHTSRDQLLNWYALGLHYGLPIVHPTYPSMSPSTESDFDADPFHFNYRPYEPWEMAFMRRRWRTVHQGGAHRRVARGVPVIRLHRMVIPDEEREHMPLASVQAFPQRRKLTAPCLHWPFDIFNTAAIRTAE</sequence>
<dbReference type="EMBL" id="JADCNL010000005">
    <property type="protein sequence ID" value="KAG0480748.1"/>
    <property type="molecule type" value="Genomic_DNA"/>
</dbReference>
<dbReference type="AlphaFoldDB" id="A0A835QZE3"/>
<keyword evidence="2" id="KW-1185">Reference proteome</keyword>
<gene>
    <name evidence="1" type="ORF">HPP92_011606</name>
</gene>
<dbReference type="Proteomes" id="UP000636800">
    <property type="component" value="Chromosome 5"/>
</dbReference>
<name>A0A835QZE3_VANPL</name>
<protein>
    <submittedName>
        <fullName evidence="1">Uncharacterized protein</fullName>
    </submittedName>
</protein>
<reference evidence="1 2" key="1">
    <citation type="journal article" date="2020" name="Nat. Food">
        <title>A phased Vanilla planifolia genome enables genetic improvement of flavour and production.</title>
        <authorList>
            <person name="Hasing T."/>
            <person name="Tang H."/>
            <person name="Brym M."/>
            <person name="Khazi F."/>
            <person name="Huang T."/>
            <person name="Chambers A.H."/>
        </authorList>
    </citation>
    <scope>NUCLEOTIDE SEQUENCE [LARGE SCALE GENOMIC DNA]</scope>
    <source>
        <tissue evidence="1">Leaf</tissue>
    </source>
</reference>
<proteinExistence type="predicted"/>
<evidence type="ECO:0000313" key="2">
    <source>
        <dbReference type="Proteomes" id="UP000636800"/>
    </source>
</evidence>
<organism evidence="1 2">
    <name type="scientific">Vanilla planifolia</name>
    <name type="common">Vanilla</name>
    <dbReference type="NCBI Taxonomy" id="51239"/>
    <lineage>
        <taxon>Eukaryota</taxon>
        <taxon>Viridiplantae</taxon>
        <taxon>Streptophyta</taxon>
        <taxon>Embryophyta</taxon>
        <taxon>Tracheophyta</taxon>
        <taxon>Spermatophyta</taxon>
        <taxon>Magnoliopsida</taxon>
        <taxon>Liliopsida</taxon>
        <taxon>Asparagales</taxon>
        <taxon>Orchidaceae</taxon>
        <taxon>Vanilloideae</taxon>
        <taxon>Vanilleae</taxon>
        <taxon>Vanilla</taxon>
    </lineage>
</organism>
<evidence type="ECO:0000313" key="1">
    <source>
        <dbReference type="EMBL" id="KAG0480748.1"/>
    </source>
</evidence>
<accession>A0A835QZE3</accession>
<comment type="caution">
    <text evidence="1">The sequence shown here is derived from an EMBL/GenBank/DDBJ whole genome shotgun (WGS) entry which is preliminary data.</text>
</comment>